<protein>
    <recommendedName>
        <fullName evidence="3">Response regulatory domain-containing protein</fullName>
    </recommendedName>
</protein>
<dbReference type="InterPro" id="IPR011006">
    <property type="entry name" value="CheY-like_superfamily"/>
</dbReference>
<dbReference type="Gene3D" id="3.40.50.2300">
    <property type="match status" value="1"/>
</dbReference>
<keyword evidence="1 2" id="KW-0597">Phosphoprotein</keyword>
<dbReference type="InterPro" id="IPR050595">
    <property type="entry name" value="Bact_response_regulator"/>
</dbReference>
<dbReference type="STRING" id="1685378.AVO44_03685"/>
<dbReference type="RefSeq" id="WP_068332781.1">
    <property type="nucleotide sequence ID" value="NZ_LQBP01000002.1"/>
</dbReference>
<dbReference type="EMBL" id="LQBP01000002">
    <property type="protein sequence ID" value="KUJ80990.1"/>
    <property type="molecule type" value="Genomic_DNA"/>
</dbReference>
<keyword evidence="5" id="KW-1185">Reference proteome</keyword>
<evidence type="ECO:0000313" key="5">
    <source>
        <dbReference type="Proteomes" id="UP000053690"/>
    </source>
</evidence>
<evidence type="ECO:0000256" key="2">
    <source>
        <dbReference type="PROSITE-ProRule" id="PRU00169"/>
    </source>
</evidence>
<dbReference type="PANTHER" id="PTHR44591:SF3">
    <property type="entry name" value="RESPONSE REGULATORY DOMAIN-CONTAINING PROTEIN"/>
    <property type="match status" value="1"/>
</dbReference>
<dbReference type="PANTHER" id="PTHR44591">
    <property type="entry name" value="STRESS RESPONSE REGULATOR PROTEIN 1"/>
    <property type="match status" value="1"/>
</dbReference>
<feature type="domain" description="Response regulatory" evidence="3">
    <location>
        <begin position="6"/>
        <end position="123"/>
    </location>
</feature>
<dbReference type="Proteomes" id="UP000053690">
    <property type="component" value="Unassembled WGS sequence"/>
</dbReference>
<dbReference type="AlphaFoldDB" id="A0A0X3U5W0"/>
<reference evidence="5" key="1">
    <citation type="submission" date="2015-12" db="EMBL/GenBank/DDBJ databases">
        <authorList>
            <person name="Zhang G."/>
            <person name="Stingl U."/>
        </authorList>
    </citation>
    <scope>NUCLEOTIDE SEQUENCE [LARGE SCALE GENOMIC DNA]</scope>
    <source>
        <strain evidence="5">ZGT108</strain>
    </source>
</reference>
<evidence type="ECO:0000259" key="3">
    <source>
        <dbReference type="PROSITE" id="PS50110"/>
    </source>
</evidence>
<proteinExistence type="predicted"/>
<name>A0A0X3U5W0_9RHOB</name>
<dbReference type="Pfam" id="PF00072">
    <property type="entry name" value="Response_reg"/>
    <property type="match status" value="1"/>
</dbReference>
<dbReference type="SUPFAM" id="SSF52172">
    <property type="entry name" value="CheY-like"/>
    <property type="match status" value="1"/>
</dbReference>
<dbReference type="GO" id="GO:0000160">
    <property type="term" value="P:phosphorelay signal transduction system"/>
    <property type="evidence" value="ECO:0007669"/>
    <property type="project" value="InterPro"/>
</dbReference>
<dbReference type="SMART" id="SM00448">
    <property type="entry name" value="REC"/>
    <property type="match status" value="1"/>
</dbReference>
<accession>A0A0X3U5W0</accession>
<dbReference type="PROSITE" id="PS50110">
    <property type="entry name" value="RESPONSE_REGULATORY"/>
    <property type="match status" value="1"/>
</dbReference>
<gene>
    <name evidence="4" type="ORF">AVO44_03685</name>
</gene>
<dbReference type="InterPro" id="IPR001789">
    <property type="entry name" value="Sig_transdc_resp-reg_receiver"/>
</dbReference>
<comment type="caution">
    <text evidence="4">The sequence shown here is derived from an EMBL/GenBank/DDBJ whole genome shotgun (WGS) entry which is preliminary data.</text>
</comment>
<dbReference type="OrthoDB" id="9800897at2"/>
<evidence type="ECO:0000313" key="4">
    <source>
        <dbReference type="EMBL" id="KUJ80990.1"/>
    </source>
</evidence>
<feature type="modified residue" description="4-aspartylphosphate" evidence="2">
    <location>
        <position position="56"/>
    </location>
</feature>
<evidence type="ECO:0000256" key="1">
    <source>
        <dbReference type="ARBA" id="ARBA00022553"/>
    </source>
</evidence>
<sequence length="131" mass="14074">MGELRTILHVDDDDDILHLARMGFEITGGFSVHQCRSGAETLASIGSVNPDLLLLDMMMPDLDGIMLLSKIRMMPAFVNLPAVFMTGSVASGGQGATELPGVIGFIIKPFDPLTIADQLKTIWAEQGMGRT</sequence>
<organism evidence="4 5">
    <name type="scientific">Ruegeria profundi</name>
    <dbReference type="NCBI Taxonomy" id="1685378"/>
    <lineage>
        <taxon>Bacteria</taxon>
        <taxon>Pseudomonadati</taxon>
        <taxon>Pseudomonadota</taxon>
        <taxon>Alphaproteobacteria</taxon>
        <taxon>Rhodobacterales</taxon>
        <taxon>Roseobacteraceae</taxon>
        <taxon>Ruegeria</taxon>
    </lineage>
</organism>